<protein>
    <recommendedName>
        <fullName evidence="2">PepSY domain-containing protein</fullName>
    </recommendedName>
</protein>
<dbReference type="AlphaFoldDB" id="A0A7V3E610"/>
<dbReference type="EMBL" id="DSUJ01000008">
    <property type="protein sequence ID" value="HFI90515.1"/>
    <property type="molecule type" value="Genomic_DNA"/>
</dbReference>
<dbReference type="InterPro" id="IPR025711">
    <property type="entry name" value="PepSY"/>
</dbReference>
<proteinExistence type="predicted"/>
<accession>A0A7V3E610</accession>
<feature type="signal peptide" evidence="1">
    <location>
        <begin position="1"/>
        <end position="19"/>
    </location>
</feature>
<feature type="domain" description="PepSY" evidence="2">
    <location>
        <begin position="113"/>
        <end position="169"/>
    </location>
</feature>
<dbReference type="PROSITE" id="PS51257">
    <property type="entry name" value="PROKAR_LIPOPROTEIN"/>
    <property type="match status" value="1"/>
</dbReference>
<dbReference type="Gene3D" id="3.10.450.40">
    <property type="match status" value="1"/>
</dbReference>
<sequence length="171" mass="18844">MFRATLTAIIISAAFVLSACQDNASTSPNLVGSDETTVIQRTSNMTKSNGQVSVVSANQINSGAHWEVKVDMPGDGGIVKFEYFVSNNQLKEIKGLTPTFNYEVEPENGLIKYSSAKQIALSAVNGNITEWKLEFDLSDNMWQYRFNILSSGSKWEVRINATNGNVVRIKN</sequence>
<reference evidence="3" key="1">
    <citation type="journal article" date="2020" name="mSystems">
        <title>Genome- and Community-Level Interaction Insights into Carbon Utilization and Element Cycling Functions of Hydrothermarchaeota in Hydrothermal Sediment.</title>
        <authorList>
            <person name="Zhou Z."/>
            <person name="Liu Y."/>
            <person name="Xu W."/>
            <person name="Pan J."/>
            <person name="Luo Z.H."/>
            <person name="Li M."/>
        </authorList>
    </citation>
    <scope>NUCLEOTIDE SEQUENCE [LARGE SCALE GENOMIC DNA]</scope>
    <source>
        <strain evidence="3">SpSt-479</strain>
    </source>
</reference>
<name>A0A7V3E610_9BACT</name>
<organism evidence="3">
    <name type="scientific">Ignavibacterium album</name>
    <dbReference type="NCBI Taxonomy" id="591197"/>
    <lineage>
        <taxon>Bacteria</taxon>
        <taxon>Pseudomonadati</taxon>
        <taxon>Ignavibacteriota</taxon>
        <taxon>Ignavibacteria</taxon>
        <taxon>Ignavibacteriales</taxon>
        <taxon>Ignavibacteriaceae</taxon>
        <taxon>Ignavibacterium</taxon>
    </lineage>
</organism>
<comment type="caution">
    <text evidence="3">The sequence shown here is derived from an EMBL/GenBank/DDBJ whole genome shotgun (WGS) entry which is preliminary data.</text>
</comment>
<keyword evidence="1" id="KW-0732">Signal</keyword>
<gene>
    <name evidence="3" type="ORF">ENS31_03165</name>
</gene>
<feature type="chain" id="PRO_5031260915" description="PepSY domain-containing protein" evidence="1">
    <location>
        <begin position="20"/>
        <end position="171"/>
    </location>
</feature>
<evidence type="ECO:0000313" key="3">
    <source>
        <dbReference type="EMBL" id="HFI90515.1"/>
    </source>
</evidence>
<evidence type="ECO:0000259" key="2">
    <source>
        <dbReference type="Pfam" id="PF03413"/>
    </source>
</evidence>
<evidence type="ECO:0000256" key="1">
    <source>
        <dbReference type="SAM" id="SignalP"/>
    </source>
</evidence>
<dbReference type="Pfam" id="PF03413">
    <property type="entry name" value="PepSY"/>
    <property type="match status" value="1"/>
</dbReference>